<feature type="domain" description="Methyltransferase type 11" evidence="1">
    <location>
        <begin position="37"/>
        <end position="85"/>
    </location>
</feature>
<evidence type="ECO:0000313" key="3">
    <source>
        <dbReference type="Proteomes" id="UP000011560"/>
    </source>
</evidence>
<dbReference type="AlphaFoldDB" id="M0BW65"/>
<dbReference type="InterPro" id="IPR029063">
    <property type="entry name" value="SAM-dependent_MTases_sf"/>
</dbReference>
<evidence type="ECO:0000259" key="1">
    <source>
        <dbReference type="Pfam" id="PF08241"/>
    </source>
</evidence>
<dbReference type="RefSeq" id="WP_007697900.1">
    <property type="nucleotide sequence ID" value="NZ_AOIQ01000006.1"/>
</dbReference>
<dbReference type="EMBL" id="AOIQ01000006">
    <property type="protein sequence ID" value="ELZ13894.1"/>
    <property type="molecule type" value="Genomic_DNA"/>
</dbReference>
<dbReference type="Proteomes" id="UP000011560">
    <property type="component" value="Unassembled WGS sequence"/>
</dbReference>
<keyword evidence="2" id="KW-0808">Transferase</keyword>
<sequence>MAAETAPTVLDVGCGANKRNPGAIGLDLRAYADVDVVADLDSAAGLPFESNRFDEVLAYSVLEHVRDLPQTMAELHRIATPGGTIRGKVPHWRDRNAYVDPTHEQLFDERTFDFWDPTTEHGAMGYFDVEFRVRRAQRIRRVQFWKSRPIAFELEVVK</sequence>
<reference evidence="2 3" key="1">
    <citation type="journal article" date="2014" name="PLoS Genet.">
        <title>Phylogenetically driven sequencing of extremely halophilic archaea reveals strategies for static and dynamic osmo-response.</title>
        <authorList>
            <person name="Becker E.A."/>
            <person name="Seitzer P.M."/>
            <person name="Tritt A."/>
            <person name="Larsen D."/>
            <person name="Krusor M."/>
            <person name="Yao A.I."/>
            <person name="Wu D."/>
            <person name="Madern D."/>
            <person name="Eisen J.A."/>
            <person name="Darling A.E."/>
            <person name="Facciotti M.T."/>
        </authorList>
    </citation>
    <scope>NUCLEOTIDE SEQUENCE [LARGE SCALE GENOMIC DNA]</scope>
    <source>
        <strain evidence="2 3">JCM 14624</strain>
    </source>
</reference>
<dbReference type="STRING" id="1227490.C479_03576"/>
<dbReference type="InterPro" id="IPR013216">
    <property type="entry name" value="Methyltransf_11"/>
</dbReference>
<comment type="caution">
    <text evidence="2">The sequence shown here is derived from an EMBL/GenBank/DDBJ whole genome shotgun (WGS) entry which is preliminary data.</text>
</comment>
<accession>M0BW65</accession>
<gene>
    <name evidence="2" type="ORF">C479_03576</name>
</gene>
<dbReference type="OrthoDB" id="266732at2157"/>
<name>M0BW65_9EURY</name>
<dbReference type="Pfam" id="PF08241">
    <property type="entry name" value="Methyltransf_11"/>
    <property type="match status" value="1"/>
</dbReference>
<evidence type="ECO:0000313" key="2">
    <source>
        <dbReference type="EMBL" id="ELZ13894.1"/>
    </source>
</evidence>
<dbReference type="GO" id="GO:0032259">
    <property type="term" value="P:methylation"/>
    <property type="evidence" value="ECO:0007669"/>
    <property type="project" value="UniProtKB-KW"/>
</dbReference>
<dbReference type="GO" id="GO:0008757">
    <property type="term" value="F:S-adenosylmethionine-dependent methyltransferase activity"/>
    <property type="evidence" value="ECO:0007669"/>
    <property type="project" value="InterPro"/>
</dbReference>
<dbReference type="Gene3D" id="3.40.50.150">
    <property type="entry name" value="Vaccinia Virus protein VP39"/>
    <property type="match status" value="1"/>
</dbReference>
<proteinExistence type="predicted"/>
<keyword evidence="3" id="KW-1185">Reference proteome</keyword>
<keyword evidence="2" id="KW-0489">Methyltransferase</keyword>
<dbReference type="SUPFAM" id="SSF53335">
    <property type="entry name" value="S-adenosyl-L-methionine-dependent methyltransferases"/>
    <property type="match status" value="1"/>
</dbReference>
<organism evidence="2 3">
    <name type="scientific">Halovivax asiaticus JCM 14624</name>
    <dbReference type="NCBI Taxonomy" id="1227490"/>
    <lineage>
        <taxon>Archaea</taxon>
        <taxon>Methanobacteriati</taxon>
        <taxon>Methanobacteriota</taxon>
        <taxon>Stenosarchaea group</taxon>
        <taxon>Halobacteria</taxon>
        <taxon>Halobacteriales</taxon>
        <taxon>Natrialbaceae</taxon>
        <taxon>Halovivax</taxon>
    </lineage>
</organism>
<protein>
    <submittedName>
        <fullName evidence="2">Type 11 methyltransferase</fullName>
    </submittedName>
</protein>